<evidence type="ECO:0000256" key="1">
    <source>
        <dbReference type="ARBA" id="ARBA00000098"/>
    </source>
</evidence>
<evidence type="ECO:0000256" key="3">
    <source>
        <dbReference type="ARBA" id="ARBA00010136"/>
    </source>
</evidence>
<dbReference type="Gene3D" id="3.30.2010.30">
    <property type="match status" value="1"/>
</dbReference>
<evidence type="ECO:0000256" key="9">
    <source>
        <dbReference type="ARBA" id="ARBA00022801"/>
    </source>
</evidence>
<protein>
    <recommendedName>
        <fullName evidence="5 12">Aminopeptidase N</fullName>
        <ecNumber evidence="4 12">3.4.11.2</ecNumber>
    </recommendedName>
</protein>
<evidence type="ECO:0000256" key="2">
    <source>
        <dbReference type="ARBA" id="ARBA00001947"/>
    </source>
</evidence>
<dbReference type="Gene3D" id="2.60.40.1840">
    <property type="match status" value="1"/>
</dbReference>
<dbReference type="Gene3D" id="1.25.50.10">
    <property type="entry name" value="Peptidase M1, alanyl aminopeptidase, C-terminal domain"/>
    <property type="match status" value="1"/>
</dbReference>
<dbReference type="EC" id="3.4.11.2" evidence="4 12"/>
<evidence type="ECO:0000259" key="14">
    <source>
        <dbReference type="Pfam" id="PF11940"/>
    </source>
</evidence>
<feature type="domain" description="Peptidase M1 alanyl aminopeptidase Ig-like fold" evidence="14">
    <location>
        <begin position="452"/>
        <end position="554"/>
    </location>
</feature>
<dbReference type="SUPFAM" id="SSF55486">
    <property type="entry name" value="Metalloproteases ('zincins'), catalytic domain"/>
    <property type="match status" value="1"/>
</dbReference>
<dbReference type="InterPro" id="IPR024601">
    <property type="entry name" value="Peptidase_M1_pepN_C"/>
</dbReference>
<dbReference type="Proteomes" id="UP001597327">
    <property type="component" value="Unassembled WGS sequence"/>
</dbReference>
<dbReference type="InterPro" id="IPR014782">
    <property type="entry name" value="Peptidase_M1_dom"/>
</dbReference>
<dbReference type="EMBL" id="JBHUFA010000001">
    <property type="protein sequence ID" value="MFD1694814.1"/>
    <property type="molecule type" value="Genomic_DNA"/>
</dbReference>
<keyword evidence="18" id="KW-1185">Reference proteome</keyword>
<evidence type="ECO:0000259" key="15">
    <source>
        <dbReference type="Pfam" id="PF17432"/>
    </source>
</evidence>
<dbReference type="Pfam" id="PF01433">
    <property type="entry name" value="Peptidase_M1"/>
    <property type="match status" value="1"/>
</dbReference>
<dbReference type="InterPro" id="IPR035414">
    <property type="entry name" value="Peptidase_M1_pepN_Ig-like"/>
</dbReference>
<dbReference type="Pfam" id="PF17900">
    <property type="entry name" value="Peptidase_M1_N"/>
    <property type="match status" value="1"/>
</dbReference>
<dbReference type="Gene3D" id="1.10.390.10">
    <property type="entry name" value="Neutral Protease Domain 2"/>
    <property type="match status" value="1"/>
</dbReference>
<keyword evidence="10" id="KW-0862">Zinc</keyword>
<dbReference type="InterPro" id="IPR042097">
    <property type="entry name" value="Aminopeptidase_N-like_N_sf"/>
</dbReference>
<dbReference type="SUPFAM" id="SSF63737">
    <property type="entry name" value="Leukotriene A4 hydrolase N-terminal domain"/>
    <property type="match status" value="1"/>
</dbReference>
<comment type="similarity">
    <text evidence="3">Belongs to the peptidase M1 family.</text>
</comment>
<dbReference type="InterPro" id="IPR001930">
    <property type="entry name" value="Peptidase_M1"/>
</dbReference>
<evidence type="ECO:0000313" key="17">
    <source>
        <dbReference type="EMBL" id="MFD1694814.1"/>
    </source>
</evidence>
<organism evidence="17 18">
    <name type="scientific">Roseibium aestuarii</name>
    <dbReference type="NCBI Taxonomy" id="2600299"/>
    <lineage>
        <taxon>Bacteria</taxon>
        <taxon>Pseudomonadati</taxon>
        <taxon>Pseudomonadota</taxon>
        <taxon>Alphaproteobacteria</taxon>
        <taxon>Hyphomicrobiales</taxon>
        <taxon>Stappiaceae</taxon>
        <taxon>Roseibium</taxon>
    </lineage>
</organism>
<feature type="domain" description="Peptidase M1 membrane alanine aminopeptidase" evidence="13">
    <location>
        <begin position="233"/>
        <end position="444"/>
    </location>
</feature>
<evidence type="ECO:0000256" key="6">
    <source>
        <dbReference type="ARBA" id="ARBA00022438"/>
    </source>
</evidence>
<dbReference type="Gene3D" id="2.60.40.1730">
    <property type="entry name" value="tricorn interacting facor f3 domain"/>
    <property type="match status" value="1"/>
</dbReference>
<dbReference type="InterPro" id="IPR012779">
    <property type="entry name" value="Peptidase_M1_pepN"/>
</dbReference>
<name>A0ABW4JT39_9HYPH</name>
<dbReference type="InterPro" id="IPR045357">
    <property type="entry name" value="Aminopeptidase_N-like_N"/>
</dbReference>
<dbReference type="RefSeq" id="WP_149891371.1">
    <property type="nucleotide sequence ID" value="NZ_JBHUFA010000001.1"/>
</dbReference>
<dbReference type="PANTHER" id="PTHR46322">
    <property type="entry name" value="PUROMYCIN-SENSITIVE AMINOPEPTIDASE"/>
    <property type="match status" value="1"/>
</dbReference>
<keyword evidence="7" id="KW-0645">Protease</keyword>
<evidence type="ECO:0000313" key="18">
    <source>
        <dbReference type="Proteomes" id="UP001597327"/>
    </source>
</evidence>
<proteinExistence type="inferred from homology"/>
<evidence type="ECO:0000256" key="7">
    <source>
        <dbReference type="ARBA" id="ARBA00022670"/>
    </source>
</evidence>
<dbReference type="PRINTS" id="PR00756">
    <property type="entry name" value="ALADIPTASE"/>
</dbReference>
<comment type="cofactor">
    <cofactor evidence="2">
        <name>Zn(2+)</name>
        <dbReference type="ChEBI" id="CHEBI:29105"/>
    </cofactor>
</comment>
<dbReference type="InterPro" id="IPR038438">
    <property type="entry name" value="PepN_Ig-like_sf"/>
</dbReference>
<evidence type="ECO:0000256" key="10">
    <source>
        <dbReference type="ARBA" id="ARBA00022833"/>
    </source>
</evidence>
<dbReference type="Pfam" id="PF11940">
    <property type="entry name" value="DUF3458"/>
    <property type="match status" value="1"/>
</dbReference>
<evidence type="ECO:0000259" key="16">
    <source>
        <dbReference type="Pfam" id="PF17900"/>
    </source>
</evidence>
<evidence type="ECO:0000256" key="4">
    <source>
        <dbReference type="ARBA" id="ARBA00012564"/>
    </source>
</evidence>
<evidence type="ECO:0000256" key="11">
    <source>
        <dbReference type="ARBA" id="ARBA00023049"/>
    </source>
</evidence>
<sequence>MRTDTAPVIRLEDYSPARYTIETVALDIQLSPRATQITSRLALRRRDETAPGTPLVLEGGDLELVGLALDGASVHRDDFTVTPEQLVLLAPPEGPFELEIVTKVDPDANTRLEGLYRSSGTYCTQCEAEGFRRITYFLDRPDVLAVYTTRIEAKRSECPILLGNGNPVESGPVSDKPDRHFAIWHDPHPKPSYLFAMVAGDLACVTDRFQTRSGRAVDLGIYVEHGKESLCDWAMDSLKRSMRWDEEVFGCEYDLDVFNIVAVSDFNMGAMENKGLNIFNDKYVLADQDTATDQDYANIEAVIAHEYFHNWTGNRITCRDWFQLCLKEGLTVFRDQEFSSDMRSRPVKRIADVRLLKAHQFPEDAGPLAHPVRPRKYTEINNFYTATVYEKGAEVVHMLKTLLGAETFRQGMDLYFRRHDGEATTIEAFLACFAESSGQDLGAFAIWYEQAGTPLVTVASRHDAAAGTLTLELTQDIAPLPGQPSSAPAVIPLRFGLLGPNGADMTPTSIEGMSVRGDCLVLEHRKQTVTFSGIPHRPVLSLLRDFSAPVRLEVEEDESDIAFRAGHDRDPFNRWQASQTLVTRHLLRALQGGTSAPEDSTLISQVFGQLLADQSLDPAFKALALQLPGEADLAREKGKDVAPEQIHDLRQGLRRRIARDHLTLLREIEALRPQGSFDPGADQAGARALANQALTFLAVSGEADDADLVARRYETATNMTDRLAALTLLVHEGMPAAEAALEDFRARHATSALALDKWFMVQATSPAGDALERVEALTRHALFDEGNPNRVRALVHAFATGNPVQFARKDGAGFAFAAAQALKLDARNPQVASRLLTCFRSWRAYDTVRSDLAEKTLRSLAEAENLSRDCRDIVERCLQ</sequence>
<dbReference type="PANTHER" id="PTHR46322:SF1">
    <property type="entry name" value="PUROMYCIN-SENSITIVE AMINOPEPTIDASE"/>
    <property type="match status" value="1"/>
</dbReference>
<dbReference type="NCBIfam" id="TIGR02414">
    <property type="entry name" value="pepN_proteo"/>
    <property type="match status" value="1"/>
</dbReference>
<reference evidence="18" key="1">
    <citation type="journal article" date="2019" name="Int. J. Syst. Evol. Microbiol.">
        <title>The Global Catalogue of Microorganisms (GCM) 10K type strain sequencing project: providing services to taxonomists for standard genome sequencing and annotation.</title>
        <authorList>
            <consortium name="The Broad Institute Genomics Platform"/>
            <consortium name="The Broad Institute Genome Sequencing Center for Infectious Disease"/>
            <person name="Wu L."/>
            <person name="Ma J."/>
        </authorList>
    </citation>
    <scope>NUCLEOTIDE SEQUENCE [LARGE SCALE GENOMIC DNA]</scope>
    <source>
        <strain evidence="18">JCM 3369</strain>
    </source>
</reference>
<keyword evidence="8" id="KW-0479">Metal-binding</keyword>
<dbReference type="Pfam" id="PF17432">
    <property type="entry name" value="DUF3458_C"/>
    <property type="match status" value="1"/>
</dbReference>
<comment type="caution">
    <text evidence="17">The sequence shown here is derived from an EMBL/GenBank/DDBJ whole genome shotgun (WGS) entry which is preliminary data.</text>
</comment>
<comment type="catalytic activity">
    <reaction evidence="1">
        <text>Release of an N-terminal amino acid, Xaa-|-Yaa- from a peptide, amide or arylamide. Xaa is preferably Ala, but may be most amino acids including Pro (slow action). When a terminal hydrophobic residue is followed by a prolyl residue, the two may be released as an intact Xaa-Pro dipeptide.</text>
        <dbReference type="EC" id="3.4.11.2"/>
    </reaction>
</comment>
<evidence type="ECO:0000259" key="13">
    <source>
        <dbReference type="Pfam" id="PF01433"/>
    </source>
</evidence>
<evidence type="ECO:0000256" key="8">
    <source>
        <dbReference type="ARBA" id="ARBA00022723"/>
    </source>
</evidence>
<gene>
    <name evidence="17" type="primary">pepN</name>
    <name evidence="17" type="ORF">ACFSC7_04745</name>
</gene>
<keyword evidence="9 17" id="KW-0378">Hydrolase</keyword>
<feature type="domain" description="Peptidase M1 alanyl aminopeptidase C-terminal" evidence="15">
    <location>
        <begin position="559"/>
        <end position="879"/>
    </location>
</feature>
<dbReference type="CDD" id="cd09600">
    <property type="entry name" value="M1_APN"/>
    <property type="match status" value="1"/>
</dbReference>
<keyword evidence="6 17" id="KW-0031">Aminopeptidase</keyword>
<accession>A0ABW4JT39</accession>
<feature type="domain" description="Aminopeptidase N-like N-terminal" evidence="16">
    <location>
        <begin position="96"/>
        <end position="194"/>
    </location>
</feature>
<dbReference type="InterPro" id="IPR037144">
    <property type="entry name" value="Peptidase_M1_pepN_C_sf"/>
</dbReference>
<keyword evidence="11" id="KW-0482">Metalloprotease</keyword>
<dbReference type="InterPro" id="IPR027268">
    <property type="entry name" value="Peptidase_M4/M1_CTD_sf"/>
</dbReference>
<dbReference type="GO" id="GO:0016285">
    <property type="term" value="F:alanyl aminopeptidase activity"/>
    <property type="evidence" value="ECO:0007669"/>
    <property type="project" value="UniProtKB-EC"/>
</dbReference>
<evidence type="ECO:0000256" key="5">
    <source>
        <dbReference type="ARBA" id="ARBA00015611"/>
    </source>
</evidence>
<evidence type="ECO:0000256" key="12">
    <source>
        <dbReference type="NCBIfam" id="TIGR02414"/>
    </source>
</evidence>